<gene>
    <name evidence="1" type="ORF">BA1DRAFT_00057</name>
</gene>
<organism evidence="1 2">
    <name type="scientific">Photorhabdus aegyptia</name>
    <dbReference type="NCBI Taxonomy" id="2805098"/>
    <lineage>
        <taxon>Bacteria</taxon>
        <taxon>Pseudomonadati</taxon>
        <taxon>Pseudomonadota</taxon>
        <taxon>Gammaproteobacteria</taxon>
        <taxon>Enterobacterales</taxon>
        <taxon>Morganellaceae</taxon>
        <taxon>Photorhabdus</taxon>
    </lineage>
</organism>
<dbReference type="EMBL" id="JFGV01000001">
    <property type="protein sequence ID" value="EYU17277.1"/>
    <property type="molecule type" value="Genomic_DNA"/>
</dbReference>
<dbReference type="PIRSF" id="PIRSF030125">
    <property type="entry name" value="UCP030125"/>
    <property type="match status" value="1"/>
</dbReference>
<dbReference type="Proteomes" id="UP000023464">
    <property type="component" value="Unassembled WGS sequence"/>
</dbReference>
<dbReference type="RefSeq" id="WP_036775158.1">
    <property type="nucleotide sequence ID" value="NZ_CAWLTM010000114.1"/>
</dbReference>
<accession>A0A022PMG3</accession>
<reference evidence="1 2" key="1">
    <citation type="submission" date="2014-03" db="EMBL/GenBank/DDBJ databases">
        <title>Draft Genome of Photorhabdus luminescens BA1, an Egyptian Isolate.</title>
        <authorList>
            <person name="Ghazal S."/>
            <person name="Hurst S.G.IV."/>
            <person name="Morris K."/>
            <person name="Thomas K."/>
            <person name="Tisa L.S."/>
        </authorList>
    </citation>
    <scope>NUCLEOTIDE SEQUENCE [LARGE SCALE GENOMIC DNA]</scope>
    <source>
        <strain evidence="1 2">BA1</strain>
    </source>
</reference>
<sequence length="254" mass="28177">MSSRWVSNELVKLSSESLQAIIDNKIPAAMIDNFATKEEAEQLSSAILSMKAKPYEFGRPGSYLGNPLAHYRNRPKEQYFAQVSVAEQDLTQIINQAFDPVARFIRYINHDTNFSISVAEEPGFGPYFAGIVRIISGGSDLHVDYAPTFAKGNLVVGDISTQLAWNLYILSPSQGGETVIYNQPFKSTVVDKTYKPYDRALLVDCESFTFRPQVGSVVIFNTSNPHIILPASSNRIATGSFIGVLNEKKLILWS</sequence>
<dbReference type="Gene3D" id="2.60.120.620">
    <property type="entry name" value="q2cbj1_9rhob like domain"/>
    <property type="match status" value="1"/>
</dbReference>
<name>A0A022PMG3_9GAMM</name>
<evidence type="ECO:0000313" key="2">
    <source>
        <dbReference type="Proteomes" id="UP000023464"/>
    </source>
</evidence>
<protein>
    <recommendedName>
        <fullName evidence="3">Prolyl 4-hydroxylase alpha subunit Fe(2+) 2OG dioxygenase domain-containing protein</fullName>
    </recommendedName>
</protein>
<evidence type="ECO:0000313" key="1">
    <source>
        <dbReference type="EMBL" id="EYU17277.1"/>
    </source>
</evidence>
<dbReference type="AlphaFoldDB" id="A0A022PMG3"/>
<dbReference type="InterPro" id="IPR055091">
    <property type="entry name" value="WelO5-like"/>
</dbReference>
<proteinExistence type="predicted"/>
<evidence type="ECO:0008006" key="3">
    <source>
        <dbReference type="Google" id="ProtNLM"/>
    </source>
</evidence>
<dbReference type="InterPro" id="IPR016946">
    <property type="entry name" value="UCP030125"/>
</dbReference>
<comment type="caution">
    <text evidence="1">The sequence shown here is derived from an EMBL/GenBank/DDBJ whole genome shotgun (WGS) entry which is preliminary data.</text>
</comment>
<dbReference type="Pfam" id="PF22814">
    <property type="entry name" value="WelO5"/>
    <property type="match status" value="1"/>
</dbReference>
<dbReference type="PATRIC" id="fig|1393736.3.peg.56"/>
<keyword evidence="2" id="KW-1185">Reference proteome</keyword>